<sequence length="321" mass="36221">MWTKYFATLVIVTCAAGKDLRARQSNTTTIASQVQDGIQTECKTCPYELCTNHAAYYYDESMTLSCWTYGDIIVDTNLWLKTTDECYVTEWDIEEYAGDYTDTPGFPYCGEIPGVVSVGPSKTVYNTECNIIPEFVDVNDHIKMYQPEVDLTLTCYTTGGDDAMGTTTWYKTTSNCYVPEAQIGVVDTELEDCGPIPFMEKKMREADPDPEPTAPAFSARDQEGPHGIWKRWLYPTRISDVYSNCYSDPISDSKVTRVYSHGDEVVVQCATYGVAPEDYQIYLLTNHFCWVNNTLTDPGLVDDELRAERYPNCNLFIDSTG</sequence>
<protein>
    <recommendedName>
        <fullName evidence="5">Ig-like domain-containing protein</fullName>
    </recommendedName>
</protein>
<name>A0A423WMW8_9PEZI</name>
<feature type="chain" id="PRO_5019093717" description="Ig-like domain-containing protein" evidence="2">
    <location>
        <begin position="18"/>
        <end position="321"/>
    </location>
</feature>
<proteinExistence type="predicted"/>
<gene>
    <name evidence="3" type="ORF">VMCG_04730</name>
</gene>
<comment type="caution">
    <text evidence="3">The sequence shown here is derived from an EMBL/GenBank/DDBJ whole genome shotgun (WGS) entry which is preliminary data.</text>
</comment>
<keyword evidence="4" id="KW-1185">Reference proteome</keyword>
<accession>A0A423WMW8</accession>
<feature type="signal peptide" evidence="2">
    <location>
        <begin position="1"/>
        <end position="17"/>
    </location>
</feature>
<evidence type="ECO:0000313" key="3">
    <source>
        <dbReference type="EMBL" id="ROW04763.1"/>
    </source>
</evidence>
<reference evidence="3 4" key="1">
    <citation type="submission" date="2015-09" db="EMBL/GenBank/DDBJ databases">
        <title>Host preference determinants of Valsa canker pathogens revealed by comparative genomics.</title>
        <authorList>
            <person name="Yin Z."/>
            <person name="Huang L."/>
        </authorList>
    </citation>
    <scope>NUCLEOTIDE SEQUENCE [LARGE SCALE GENOMIC DNA]</scope>
    <source>
        <strain evidence="3 4">03-1</strain>
    </source>
</reference>
<evidence type="ECO:0008006" key="5">
    <source>
        <dbReference type="Google" id="ProtNLM"/>
    </source>
</evidence>
<evidence type="ECO:0000256" key="2">
    <source>
        <dbReference type="SAM" id="SignalP"/>
    </source>
</evidence>
<organism evidence="3 4">
    <name type="scientific">Cytospora schulzeri</name>
    <dbReference type="NCBI Taxonomy" id="448051"/>
    <lineage>
        <taxon>Eukaryota</taxon>
        <taxon>Fungi</taxon>
        <taxon>Dikarya</taxon>
        <taxon>Ascomycota</taxon>
        <taxon>Pezizomycotina</taxon>
        <taxon>Sordariomycetes</taxon>
        <taxon>Sordariomycetidae</taxon>
        <taxon>Diaporthales</taxon>
        <taxon>Cytosporaceae</taxon>
        <taxon>Cytospora</taxon>
    </lineage>
</organism>
<evidence type="ECO:0000313" key="4">
    <source>
        <dbReference type="Proteomes" id="UP000283895"/>
    </source>
</evidence>
<evidence type="ECO:0000256" key="1">
    <source>
        <dbReference type="SAM" id="MobiDB-lite"/>
    </source>
</evidence>
<feature type="region of interest" description="Disordered" evidence="1">
    <location>
        <begin position="203"/>
        <end position="222"/>
    </location>
</feature>
<dbReference type="OrthoDB" id="5358886at2759"/>
<dbReference type="Proteomes" id="UP000283895">
    <property type="component" value="Unassembled WGS sequence"/>
</dbReference>
<dbReference type="AlphaFoldDB" id="A0A423WMW8"/>
<keyword evidence="2" id="KW-0732">Signal</keyword>
<dbReference type="EMBL" id="LKEA01000013">
    <property type="protein sequence ID" value="ROW04763.1"/>
    <property type="molecule type" value="Genomic_DNA"/>
</dbReference>